<evidence type="ECO:0000313" key="4">
    <source>
        <dbReference type="Proteomes" id="UP000182229"/>
    </source>
</evidence>
<dbReference type="NCBIfam" id="NF040658">
    <property type="entry name" value="Myxo_OME_TraC"/>
    <property type="match status" value="1"/>
</dbReference>
<dbReference type="EMBL" id="MPIN01000008">
    <property type="protein sequence ID" value="OJH37430.1"/>
    <property type="molecule type" value="Genomic_DNA"/>
</dbReference>
<protein>
    <submittedName>
        <fullName evidence="3">TetR family transcriptional regulator</fullName>
    </submittedName>
</protein>
<proteinExistence type="predicted"/>
<evidence type="ECO:0000313" key="3">
    <source>
        <dbReference type="EMBL" id="OJH37430.1"/>
    </source>
</evidence>
<gene>
    <name evidence="3" type="ORF">BON30_29565</name>
</gene>
<keyword evidence="1" id="KW-0175">Coiled coil</keyword>
<dbReference type="SUPFAM" id="SSF48452">
    <property type="entry name" value="TPR-like"/>
    <property type="match status" value="1"/>
</dbReference>
<feature type="coiled-coil region" evidence="1">
    <location>
        <begin position="425"/>
        <end position="452"/>
    </location>
</feature>
<name>A0A1L9B5E1_9BACT</name>
<evidence type="ECO:0000256" key="1">
    <source>
        <dbReference type="SAM" id="Coils"/>
    </source>
</evidence>
<feature type="coiled-coil region" evidence="1">
    <location>
        <begin position="211"/>
        <end position="238"/>
    </location>
</feature>
<accession>A0A1L9B5E1</accession>
<evidence type="ECO:0000256" key="2">
    <source>
        <dbReference type="SAM" id="MobiDB-lite"/>
    </source>
</evidence>
<dbReference type="OrthoDB" id="5485047at2"/>
<dbReference type="STRING" id="83449.BON30_29565"/>
<comment type="caution">
    <text evidence="3">The sequence shown here is derived from an EMBL/GenBank/DDBJ whole genome shotgun (WGS) entry which is preliminary data.</text>
</comment>
<dbReference type="Gene3D" id="1.25.40.10">
    <property type="entry name" value="Tetratricopeptide repeat domain"/>
    <property type="match status" value="1"/>
</dbReference>
<keyword evidence="4" id="KW-1185">Reference proteome</keyword>
<reference evidence="4" key="1">
    <citation type="submission" date="2016-11" db="EMBL/GenBank/DDBJ databases">
        <authorList>
            <person name="Shukria A."/>
            <person name="Stevens D.C."/>
        </authorList>
    </citation>
    <scope>NUCLEOTIDE SEQUENCE [LARGE SCALE GENOMIC DNA]</scope>
    <source>
        <strain evidence="4">Cbfe23</strain>
    </source>
</reference>
<sequence length="615" mass="67854">MLHPARAFPEDAPVRSSSTRSPCPPTRRLGLLVLSLFALLAAVGCSTFARAVKEGDTLTTQRQWSQAEAAYQRALAAEPGNSEAKVKLRDMRRLWSAEVFQAAQARHAEGDLAAATPLLVRALELDEGNAEVSALLAQTLDARVEGAQKALQAEKLQEARAEFDAVLAVDAEHAAARKGVTAVRTAWARRWFSTGKRLEDEGKLGNALLAYVRADQELAGATQARERAEAVRRLLQDEVAFMVVTAPAEDKASAPDVAQRLSPGRLAAMLPQEVPIRVITTEAPKNHEGVRLGMSLERVLPVKSVEQGQRSTRYLLTNKAVANPRRFELETALLAEERKLEEVERKLGGALREYLRRQDELVQAREVAGRCRDRERKACSNALAECTEAIARAKPGHVPRECDPSLCNPQCEQEERAYAQRASTAVELEQRLEGAQESAEAQRREVQRGRDAWYREPLTVEEPVYADYPYDVELHKLTLTATVTERLVDLAKDAASASPHTEDYAALHEDSSNKAYDKVGVLADPVQLRSEAELRVEAGEKAIAAIAARVKERFDAYRQRRVEDARRGLVRPSSEDVVETAVRALLLTADEPPQDILLTIAKARGLEHPEALLGR</sequence>
<organism evidence="3 4">
    <name type="scientific">Cystobacter ferrugineus</name>
    <dbReference type="NCBI Taxonomy" id="83449"/>
    <lineage>
        <taxon>Bacteria</taxon>
        <taxon>Pseudomonadati</taxon>
        <taxon>Myxococcota</taxon>
        <taxon>Myxococcia</taxon>
        <taxon>Myxococcales</taxon>
        <taxon>Cystobacterineae</taxon>
        <taxon>Archangiaceae</taxon>
        <taxon>Cystobacter</taxon>
    </lineage>
</organism>
<feature type="region of interest" description="Disordered" evidence="2">
    <location>
        <begin position="1"/>
        <end position="23"/>
    </location>
</feature>
<reference evidence="3 4" key="2">
    <citation type="submission" date="2016-12" db="EMBL/GenBank/DDBJ databases">
        <title>Draft Genome Sequence of Cystobacter ferrugineus Strain Cbfe23.</title>
        <authorList>
            <person name="Akbar S."/>
            <person name="Dowd S.E."/>
            <person name="Stevens D.C."/>
        </authorList>
    </citation>
    <scope>NUCLEOTIDE SEQUENCE [LARGE SCALE GENOMIC DNA]</scope>
    <source>
        <strain evidence="3 4">Cbfe23</strain>
    </source>
</reference>
<dbReference type="Proteomes" id="UP000182229">
    <property type="component" value="Unassembled WGS sequence"/>
</dbReference>
<dbReference type="InterPro" id="IPR011990">
    <property type="entry name" value="TPR-like_helical_dom_sf"/>
</dbReference>
<dbReference type="AlphaFoldDB" id="A0A1L9B5E1"/>
<feature type="coiled-coil region" evidence="1">
    <location>
        <begin position="326"/>
        <end position="353"/>
    </location>
</feature>
<feature type="compositionally biased region" description="Low complexity" evidence="2">
    <location>
        <begin position="14"/>
        <end position="23"/>
    </location>
</feature>